<protein>
    <submittedName>
        <fullName evidence="3">Arylamine N-acetyltransferase 1</fullName>
    </submittedName>
</protein>
<dbReference type="InterPro" id="IPR038765">
    <property type="entry name" value="Papain-like_cys_pep_sf"/>
</dbReference>
<dbReference type="SUPFAM" id="SSF54001">
    <property type="entry name" value="Cysteine proteinases"/>
    <property type="match status" value="1"/>
</dbReference>
<keyword evidence="4" id="KW-1185">Reference proteome</keyword>
<name>A0A6A5WW72_9PLEO</name>
<dbReference type="PANTHER" id="PTHR11786">
    <property type="entry name" value="N-HYDROXYARYLAMINE O-ACETYLTRANSFERASE"/>
    <property type="match status" value="1"/>
</dbReference>
<dbReference type="Gene3D" id="3.30.2140.20">
    <property type="match status" value="1"/>
</dbReference>
<evidence type="ECO:0000313" key="3">
    <source>
        <dbReference type="EMBL" id="KAF2001866.1"/>
    </source>
</evidence>
<evidence type="ECO:0000256" key="1">
    <source>
        <dbReference type="ARBA" id="ARBA00006547"/>
    </source>
</evidence>
<dbReference type="GO" id="GO:0016407">
    <property type="term" value="F:acetyltransferase activity"/>
    <property type="evidence" value="ECO:0007669"/>
    <property type="project" value="InterPro"/>
</dbReference>
<keyword evidence="2 3" id="KW-0808">Transferase</keyword>
<dbReference type="OrthoDB" id="10260017at2759"/>
<organism evidence="3 4">
    <name type="scientific">Amniculicola lignicola CBS 123094</name>
    <dbReference type="NCBI Taxonomy" id="1392246"/>
    <lineage>
        <taxon>Eukaryota</taxon>
        <taxon>Fungi</taxon>
        <taxon>Dikarya</taxon>
        <taxon>Ascomycota</taxon>
        <taxon>Pezizomycotina</taxon>
        <taxon>Dothideomycetes</taxon>
        <taxon>Pleosporomycetidae</taxon>
        <taxon>Pleosporales</taxon>
        <taxon>Amniculicolaceae</taxon>
        <taxon>Amniculicola</taxon>
    </lineage>
</organism>
<accession>A0A6A5WW72</accession>
<gene>
    <name evidence="3" type="ORF">P154DRAFT_553360</name>
</gene>
<keyword evidence="2" id="KW-0012">Acyltransferase</keyword>
<reference evidence="3" key="1">
    <citation type="journal article" date="2020" name="Stud. Mycol.">
        <title>101 Dothideomycetes genomes: a test case for predicting lifestyles and emergence of pathogens.</title>
        <authorList>
            <person name="Haridas S."/>
            <person name="Albert R."/>
            <person name="Binder M."/>
            <person name="Bloem J."/>
            <person name="Labutti K."/>
            <person name="Salamov A."/>
            <person name="Andreopoulos B."/>
            <person name="Baker S."/>
            <person name="Barry K."/>
            <person name="Bills G."/>
            <person name="Bluhm B."/>
            <person name="Cannon C."/>
            <person name="Castanera R."/>
            <person name="Culley D."/>
            <person name="Daum C."/>
            <person name="Ezra D."/>
            <person name="Gonzalez J."/>
            <person name="Henrissat B."/>
            <person name="Kuo A."/>
            <person name="Liang C."/>
            <person name="Lipzen A."/>
            <person name="Lutzoni F."/>
            <person name="Magnuson J."/>
            <person name="Mondo S."/>
            <person name="Nolan M."/>
            <person name="Ohm R."/>
            <person name="Pangilinan J."/>
            <person name="Park H.-J."/>
            <person name="Ramirez L."/>
            <person name="Alfaro M."/>
            <person name="Sun H."/>
            <person name="Tritt A."/>
            <person name="Yoshinaga Y."/>
            <person name="Zwiers L.-H."/>
            <person name="Turgeon B."/>
            <person name="Goodwin S."/>
            <person name="Spatafora J."/>
            <person name="Crous P."/>
            <person name="Grigoriev I."/>
        </authorList>
    </citation>
    <scope>NUCLEOTIDE SEQUENCE</scope>
    <source>
        <strain evidence="3">CBS 123094</strain>
    </source>
</reference>
<evidence type="ECO:0000313" key="4">
    <source>
        <dbReference type="Proteomes" id="UP000799779"/>
    </source>
</evidence>
<proteinExistence type="inferred from homology"/>
<dbReference type="EMBL" id="ML977580">
    <property type="protein sequence ID" value="KAF2001866.1"/>
    <property type="molecule type" value="Genomic_DNA"/>
</dbReference>
<dbReference type="Proteomes" id="UP000799779">
    <property type="component" value="Unassembled WGS sequence"/>
</dbReference>
<dbReference type="PRINTS" id="PR01543">
    <property type="entry name" value="ANATRNSFRASE"/>
</dbReference>
<dbReference type="AlphaFoldDB" id="A0A6A5WW72"/>
<comment type="similarity">
    <text evidence="1 2">Belongs to the arylamine N-acetyltransferase family.</text>
</comment>
<sequence>MSAVPRPTYSKPRITQYFSRLKLTEEQRIYDVAGLKPEDALRYLTHLQQHHLVEIPFENLTLHYSHHRQISIHPEELFKKIIADGNGRGGYCMENNTLFGTLLYSLGFQIYSAGARVMDGGVWSGWGHMVNLITIGSDKYFVDVGFGGNGPISPMKLDKSGTTQQHIQPATARLQWRNIPGNTDENQRLWVYEIQITGGGEFQIIYCFTELEFILQDYKMMNFYSSNSPRTFFTQVIVGEKKVWGGAKDDELVGNLILGNNNLKLRINGKTEKEIPFKTEQERLDAIKEHFGIAFGPTEKESIQGLTSEITGT</sequence>
<dbReference type="Pfam" id="PF00797">
    <property type="entry name" value="Acetyltransf_2"/>
    <property type="match status" value="1"/>
</dbReference>
<evidence type="ECO:0000256" key="2">
    <source>
        <dbReference type="RuleBase" id="RU003452"/>
    </source>
</evidence>
<dbReference type="InterPro" id="IPR001447">
    <property type="entry name" value="Arylamine_N-AcTrfase"/>
</dbReference>
<dbReference type="InterPro" id="IPR053710">
    <property type="entry name" value="Arylamine_NAT_domain_sf"/>
</dbReference>
<dbReference type="PANTHER" id="PTHR11786:SF0">
    <property type="entry name" value="ARYLAMINE N-ACETYLTRANSFERASE 4-RELATED"/>
    <property type="match status" value="1"/>
</dbReference>